<dbReference type="CDD" id="cd05403">
    <property type="entry name" value="NT_KNTase_like"/>
    <property type="match status" value="1"/>
</dbReference>
<dbReference type="PANTHER" id="PTHR33571">
    <property type="entry name" value="SSL8005 PROTEIN"/>
    <property type="match status" value="1"/>
</dbReference>
<dbReference type="RefSeq" id="WP_192862529.1">
    <property type="nucleotide sequence ID" value="NZ_JADAQT010000073.1"/>
</dbReference>
<dbReference type="Gene3D" id="3.30.460.10">
    <property type="entry name" value="Beta Polymerase, domain 2"/>
    <property type="match status" value="1"/>
</dbReference>
<gene>
    <name evidence="11" type="ORF">IHE71_09580</name>
</gene>
<keyword evidence="8" id="KW-0460">Magnesium</keyword>
<evidence type="ECO:0000256" key="9">
    <source>
        <dbReference type="ARBA" id="ARBA00038276"/>
    </source>
</evidence>
<evidence type="ECO:0000256" key="1">
    <source>
        <dbReference type="ARBA" id="ARBA00001946"/>
    </source>
</evidence>
<keyword evidence="12" id="KW-1185">Reference proteome</keyword>
<evidence type="ECO:0000256" key="3">
    <source>
        <dbReference type="ARBA" id="ARBA00022679"/>
    </source>
</evidence>
<dbReference type="Proteomes" id="UP000625527">
    <property type="component" value="Unassembled WGS sequence"/>
</dbReference>
<comment type="caution">
    <text evidence="11">The sequence shown here is derived from an EMBL/GenBank/DDBJ whole genome shotgun (WGS) entry which is preliminary data.</text>
</comment>
<dbReference type="InterPro" id="IPR052038">
    <property type="entry name" value="Type-VII_TA_antitoxin"/>
</dbReference>
<evidence type="ECO:0000256" key="4">
    <source>
        <dbReference type="ARBA" id="ARBA00022695"/>
    </source>
</evidence>
<keyword evidence="5" id="KW-0479">Metal-binding</keyword>
<dbReference type="InterPro" id="IPR001387">
    <property type="entry name" value="Cro/C1-type_HTH"/>
</dbReference>
<organism evidence="11 12">
    <name type="scientific">Myceligenerans pegani</name>
    <dbReference type="NCBI Taxonomy" id="2776917"/>
    <lineage>
        <taxon>Bacteria</taxon>
        <taxon>Bacillati</taxon>
        <taxon>Actinomycetota</taxon>
        <taxon>Actinomycetes</taxon>
        <taxon>Micrococcales</taxon>
        <taxon>Promicromonosporaceae</taxon>
        <taxon>Myceligenerans</taxon>
    </lineage>
</organism>
<dbReference type="InterPro" id="IPR002934">
    <property type="entry name" value="Polymerase_NTP_transf_dom"/>
</dbReference>
<dbReference type="Pfam" id="PF01909">
    <property type="entry name" value="NTP_transf_2"/>
    <property type="match status" value="1"/>
</dbReference>
<evidence type="ECO:0000256" key="8">
    <source>
        <dbReference type="ARBA" id="ARBA00022842"/>
    </source>
</evidence>
<dbReference type="CDD" id="cd00093">
    <property type="entry name" value="HTH_XRE"/>
    <property type="match status" value="1"/>
</dbReference>
<reference evidence="11 12" key="1">
    <citation type="submission" date="2020-10" db="EMBL/GenBank/DDBJ databases">
        <title>Myceligenerans pegani sp. nov., an endophytic actinomycete isolated from Peganum harmala L. in Xinjiang, China.</title>
        <authorList>
            <person name="Xin L."/>
        </authorList>
    </citation>
    <scope>NUCLEOTIDE SEQUENCE [LARGE SCALE GENOMIC DNA]</scope>
    <source>
        <strain evidence="11 12">TRM65318</strain>
    </source>
</reference>
<dbReference type="EMBL" id="JADAQT010000073">
    <property type="protein sequence ID" value="MBE1875960.1"/>
    <property type="molecule type" value="Genomic_DNA"/>
</dbReference>
<accession>A0ABR9MX38</accession>
<sequence>MTDLRAEREAAGLTQKQLAELTGIAQSNLSAYESGRRHASPAMLERIRHALRRPADALDEHRQEIRAIIARHGARNPRVFGSVARGQDTSSSDLDILVSVPPGAAWTFGRIARDVEELLGVHVDVVSEGGLDDRHREILDEAVPL</sequence>
<evidence type="ECO:0000259" key="10">
    <source>
        <dbReference type="PROSITE" id="PS50943"/>
    </source>
</evidence>
<dbReference type="Pfam" id="PF01381">
    <property type="entry name" value="HTH_3"/>
    <property type="match status" value="1"/>
</dbReference>
<keyword evidence="2" id="KW-1277">Toxin-antitoxin system</keyword>
<evidence type="ECO:0000256" key="7">
    <source>
        <dbReference type="ARBA" id="ARBA00022840"/>
    </source>
</evidence>
<keyword evidence="6" id="KW-0547">Nucleotide-binding</keyword>
<evidence type="ECO:0000313" key="11">
    <source>
        <dbReference type="EMBL" id="MBE1875960.1"/>
    </source>
</evidence>
<dbReference type="InterPro" id="IPR010982">
    <property type="entry name" value="Lambda_DNA-bd_dom_sf"/>
</dbReference>
<feature type="domain" description="HTH cro/C1-type" evidence="10">
    <location>
        <begin position="4"/>
        <end position="58"/>
    </location>
</feature>
<dbReference type="PROSITE" id="PS50943">
    <property type="entry name" value="HTH_CROC1"/>
    <property type="match status" value="1"/>
</dbReference>
<dbReference type="PANTHER" id="PTHR33571:SF12">
    <property type="entry name" value="BSL3053 PROTEIN"/>
    <property type="match status" value="1"/>
</dbReference>
<dbReference type="Gene3D" id="1.10.260.40">
    <property type="entry name" value="lambda repressor-like DNA-binding domains"/>
    <property type="match status" value="1"/>
</dbReference>
<keyword evidence="4" id="KW-0548">Nucleotidyltransferase</keyword>
<evidence type="ECO:0000256" key="2">
    <source>
        <dbReference type="ARBA" id="ARBA00022649"/>
    </source>
</evidence>
<protein>
    <submittedName>
        <fullName evidence="11">XRE family transcriptional regulator</fullName>
    </submittedName>
</protein>
<comment type="cofactor">
    <cofactor evidence="1">
        <name>Mg(2+)</name>
        <dbReference type="ChEBI" id="CHEBI:18420"/>
    </cofactor>
</comment>
<dbReference type="InterPro" id="IPR043519">
    <property type="entry name" value="NT_sf"/>
</dbReference>
<evidence type="ECO:0000313" key="12">
    <source>
        <dbReference type="Proteomes" id="UP000625527"/>
    </source>
</evidence>
<keyword evidence="3" id="KW-0808">Transferase</keyword>
<dbReference type="SUPFAM" id="SSF81301">
    <property type="entry name" value="Nucleotidyltransferase"/>
    <property type="match status" value="1"/>
</dbReference>
<name>A0ABR9MX38_9MICO</name>
<dbReference type="SUPFAM" id="SSF47413">
    <property type="entry name" value="lambda repressor-like DNA-binding domains"/>
    <property type="match status" value="1"/>
</dbReference>
<keyword evidence="7" id="KW-0067">ATP-binding</keyword>
<comment type="similarity">
    <text evidence="9">Belongs to the MntA antitoxin family.</text>
</comment>
<proteinExistence type="inferred from homology"/>
<evidence type="ECO:0000256" key="6">
    <source>
        <dbReference type="ARBA" id="ARBA00022741"/>
    </source>
</evidence>
<dbReference type="SMART" id="SM00530">
    <property type="entry name" value="HTH_XRE"/>
    <property type="match status" value="1"/>
</dbReference>
<evidence type="ECO:0000256" key="5">
    <source>
        <dbReference type="ARBA" id="ARBA00022723"/>
    </source>
</evidence>